<dbReference type="InterPro" id="IPR020837">
    <property type="entry name" value="Fibrinogen_CS"/>
</dbReference>
<evidence type="ECO:0000313" key="3">
    <source>
        <dbReference type="EMBL" id="WAR31592.1"/>
    </source>
</evidence>
<dbReference type="InterPro" id="IPR014716">
    <property type="entry name" value="Fibrinogen_a/b/g_C_1"/>
</dbReference>
<name>A0ABY7GCG8_MYAAR</name>
<dbReference type="Gene3D" id="3.90.215.10">
    <property type="entry name" value="Gamma Fibrinogen, chain A, domain 1"/>
    <property type="match status" value="1"/>
</dbReference>
<reference evidence="3" key="1">
    <citation type="submission" date="2022-11" db="EMBL/GenBank/DDBJ databases">
        <title>Centuries of genome instability and evolution in soft-shell clam transmissible cancer (bioRxiv).</title>
        <authorList>
            <person name="Hart S.F.M."/>
            <person name="Yonemitsu M.A."/>
            <person name="Giersch R.M."/>
            <person name="Beal B.F."/>
            <person name="Arriagada G."/>
            <person name="Davis B.W."/>
            <person name="Ostrander E.A."/>
            <person name="Goff S.P."/>
            <person name="Metzger M.J."/>
        </authorList>
    </citation>
    <scope>NUCLEOTIDE SEQUENCE</scope>
    <source>
        <strain evidence="3">MELC-2E11</strain>
        <tissue evidence="3">Siphon/mantle</tissue>
    </source>
</reference>
<evidence type="ECO:0000256" key="1">
    <source>
        <dbReference type="ARBA" id="ARBA00023157"/>
    </source>
</evidence>
<dbReference type="Proteomes" id="UP001164746">
    <property type="component" value="Chromosome 17"/>
</dbReference>
<keyword evidence="4" id="KW-1185">Reference proteome</keyword>
<dbReference type="EMBL" id="CP111028">
    <property type="protein sequence ID" value="WAR31592.1"/>
    <property type="molecule type" value="Genomic_DNA"/>
</dbReference>
<dbReference type="SMART" id="SM00186">
    <property type="entry name" value="FBG"/>
    <property type="match status" value="1"/>
</dbReference>
<protein>
    <submittedName>
        <fullName evidence="3">ANGP4-like protein</fullName>
    </submittedName>
</protein>
<gene>
    <name evidence="3" type="ORF">MAR_034134</name>
</gene>
<dbReference type="PANTHER" id="PTHR19143">
    <property type="entry name" value="FIBRINOGEN/TENASCIN/ANGIOPOEITIN"/>
    <property type="match status" value="1"/>
</dbReference>
<dbReference type="Pfam" id="PF00147">
    <property type="entry name" value="Fibrinogen_C"/>
    <property type="match status" value="1"/>
</dbReference>
<keyword evidence="1" id="KW-1015">Disulfide bond</keyword>
<organism evidence="3 4">
    <name type="scientific">Mya arenaria</name>
    <name type="common">Soft-shell clam</name>
    <dbReference type="NCBI Taxonomy" id="6604"/>
    <lineage>
        <taxon>Eukaryota</taxon>
        <taxon>Metazoa</taxon>
        <taxon>Spiralia</taxon>
        <taxon>Lophotrochozoa</taxon>
        <taxon>Mollusca</taxon>
        <taxon>Bivalvia</taxon>
        <taxon>Autobranchia</taxon>
        <taxon>Heteroconchia</taxon>
        <taxon>Euheterodonta</taxon>
        <taxon>Imparidentia</taxon>
        <taxon>Neoheterodontei</taxon>
        <taxon>Myida</taxon>
        <taxon>Myoidea</taxon>
        <taxon>Myidae</taxon>
        <taxon>Mya</taxon>
    </lineage>
</organism>
<dbReference type="InterPro" id="IPR002181">
    <property type="entry name" value="Fibrinogen_a/b/g_C_dom"/>
</dbReference>
<evidence type="ECO:0000313" key="4">
    <source>
        <dbReference type="Proteomes" id="UP001164746"/>
    </source>
</evidence>
<dbReference type="PROSITE" id="PS00514">
    <property type="entry name" value="FIBRINOGEN_C_1"/>
    <property type="match status" value="1"/>
</dbReference>
<sequence>MFGNGVEINFRSLGLLHAMTSRANMTLRIEVSLPDGTTGFDEYSGFYISPPDQYNFKVDRRINSAGMSRSYLLSDSRGNGDINHQPFSTYDKDGDRSVDNCARNHGGGWWYNDCTYSNLNGQYNTDEFRYFSFQPFRAFKTSTMMLRLSN</sequence>
<dbReference type="SUPFAM" id="SSF56496">
    <property type="entry name" value="Fibrinogen C-terminal domain-like"/>
    <property type="match status" value="1"/>
</dbReference>
<accession>A0ABY7GCG8</accession>
<dbReference type="PROSITE" id="PS51406">
    <property type="entry name" value="FIBRINOGEN_C_2"/>
    <property type="match status" value="1"/>
</dbReference>
<dbReference type="InterPro" id="IPR050373">
    <property type="entry name" value="Fibrinogen_C-term_domain"/>
</dbReference>
<evidence type="ECO:0000259" key="2">
    <source>
        <dbReference type="PROSITE" id="PS51406"/>
    </source>
</evidence>
<proteinExistence type="predicted"/>
<feature type="domain" description="Fibrinogen C-terminal" evidence="2">
    <location>
        <begin position="1"/>
        <end position="150"/>
    </location>
</feature>
<dbReference type="InterPro" id="IPR036056">
    <property type="entry name" value="Fibrinogen-like_C"/>
</dbReference>